<evidence type="ECO:0000313" key="1">
    <source>
        <dbReference type="EMBL" id="PRQ57998.1"/>
    </source>
</evidence>
<protein>
    <submittedName>
        <fullName evidence="1">Putative ribosomal protein 50S-L18Ae/60S-L20/60S-L18A</fullName>
    </submittedName>
</protein>
<dbReference type="OMA" id="KFWYFFR"/>
<dbReference type="HAMAP" id="MF_00273">
    <property type="entry name" value="Ribosomal_eL20"/>
    <property type="match status" value="1"/>
</dbReference>
<reference evidence="1 2" key="1">
    <citation type="journal article" date="2018" name="Nat. Genet.">
        <title>The Rosa genome provides new insights in the design of modern roses.</title>
        <authorList>
            <person name="Bendahmane M."/>
        </authorList>
    </citation>
    <scope>NUCLEOTIDE SEQUENCE [LARGE SCALE GENOMIC DNA]</scope>
    <source>
        <strain evidence="2">cv. Old Blush</strain>
    </source>
</reference>
<dbReference type="InterPro" id="IPR028877">
    <property type="entry name" value="Ribosomal_eL20"/>
</dbReference>
<dbReference type="GO" id="GO:0006412">
    <property type="term" value="P:translation"/>
    <property type="evidence" value="ECO:0007669"/>
    <property type="project" value="InterPro"/>
</dbReference>
<gene>
    <name evidence="1" type="ORF">RchiOBHm_Chr1g0354441</name>
</gene>
<comment type="caution">
    <text evidence="1">The sequence shown here is derived from an EMBL/GenBank/DDBJ whole genome shotgun (WGS) entry which is preliminary data.</text>
</comment>
<dbReference type="InterPro" id="IPR021138">
    <property type="entry name" value="Ribosomal_eL20_eukaryotes"/>
</dbReference>
<name>A0A2P6SH32_ROSCH</name>
<dbReference type="PANTHER" id="PTHR10052">
    <property type="entry name" value="60S RIBOSOMAL PROTEIN L18A"/>
    <property type="match status" value="1"/>
</dbReference>
<proteinExistence type="inferred from homology"/>
<dbReference type="EMBL" id="PDCK01000039">
    <property type="protein sequence ID" value="PRQ57998.1"/>
    <property type="molecule type" value="Genomic_DNA"/>
</dbReference>
<keyword evidence="1" id="KW-0689">Ribosomal protein</keyword>
<keyword evidence="1" id="KW-0687">Ribonucleoprotein</keyword>
<dbReference type="GO" id="GO:0003735">
    <property type="term" value="F:structural constituent of ribosome"/>
    <property type="evidence" value="ECO:0007669"/>
    <property type="project" value="InterPro"/>
</dbReference>
<accession>A0A2P6SH32</accession>
<keyword evidence="2" id="KW-1185">Reference proteome</keyword>
<dbReference type="STRING" id="74649.A0A2P6SH32"/>
<organism evidence="1 2">
    <name type="scientific">Rosa chinensis</name>
    <name type="common">China rose</name>
    <dbReference type="NCBI Taxonomy" id="74649"/>
    <lineage>
        <taxon>Eukaryota</taxon>
        <taxon>Viridiplantae</taxon>
        <taxon>Streptophyta</taxon>
        <taxon>Embryophyta</taxon>
        <taxon>Tracheophyta</taxon>
        <taxon>Spermatophyta</taxon>
        <taxon>Magnoliopsida</taxon>
        <taxon>eudicotyledons</taxon>
        <taxon>Gunneridae</taxon>
        <taxon>Pentapetalae</taxon>
        <taxon>rosids</taxon>
        <taxon>fabids</taxon>
        <taxon>Rosales</taxon>
        <taxon>Rosaceae</taxon>
        <taxon>Rosoideae</taxon>
        <taxon>Rosoideae incertae sedis</taxon>
        <taxon>Rosa</taxon>
    </lineage>
</organism>
<sequence>MVALKFHQYQMVGRALPKDAEDTPKIFRMKLWHTNDVRAKSKFWYFLKKVKVKKSNGQIVAINEVQSGKASEKLLFTYFPFLGRVVQ</sequence>
<dbReference type="GO" id="GO:0005840">
    <property type="term" value="C:ribosome"/>
    <property type="evidence" value="ECO:0007669"/>
    <property type="project" value="UniProtKB-KW"/>
</dbReference>
<dbReference type="AlphaFoldDB" id="A0A2P6SH32"/>
<dbReference type="OrthoDB" id="1900695at2759"/>
<evidence type="ECO:0000313" key="2">
    <source>
        <dbReference type="Proteomes" id="UP000238479"/>
    </source>
</evidence>
<dbReference type="Gene3D" id="3.10.20.10">
    <property type="match status" value="1"/>
</dbReference>
<dbReference type="Proteomes" id="UP000238479">
    <property type="component" value="Chromosome 1"/>
</dbReference>
<dbReference type="Gramene" id="PRQ57998">
    <property type="protein sequence ID" value="PRQ57998"/>
    <property type="gene ID" value="RchiOBHm_Chr1g0354441"/>
</dbReference>
<dbReference type="FunFam" id="3.10.20.10:FF:000002">
    <property type="entry name" value="60S ribosomal protein L18a"/>
    <property type="match status" value="1"/>
</dbReference>